<feature type="compositionally biased region" description="Low complexity" evidence="1">
    <location>
        <begin position="47"/>
        <end position="57"/>
    </location>
</feature>
<dbReference type="Pfam" id="PF09546">
    <property type="entry name" value="Spore_III_AE"/>
    <property type="match status" value="1"/>
</dbReference>
<dbReference type="AlphaFoldDB" id="A0AA35CM81"/>
<feature type="transmembrane region" description="Helical" evidence="2">
    <location>
        <begin position="231"/>
        <end position="257"/>
    </location>
</feature>
<reference evidence="3" key="1">
    <citation type="submission" date="2022-03" db="EMBL/GenBank/DDBJ databases">
        <title>Complete genome sequence of Caldinitratiruptor microaerophilus.</title>
        <authorList>
            <person name="Mukaiyama R."/>
            <person name="Nishiyama T."/>
            <person name="Ueda K."/>
        </authorList>
    </citation>
    <scope>NUCLEOTIDE SEQUENCE</scope>
    <source>
        <strain evidence="3">JCM 16183</strain>
    </source>
</reference>
<dbReference type="EMBL" id="AP025628">
    <property type="protein sequence ID" value="BDG59875.1"/>
    <property type="molecule type" value="Genomic_DNA"/>
</dbReference>
<organism evidence="3 4">
    <name type="scientific">Caldinitratiruptor microaerophilus</name>
    <dbReference type="NCBI Taxonomy" id="671077"/>
    <lineage>
        <taxon>Bacteria</taxon>
        <taxon>Bacillati</taxon>
        <taxon>Bacillota</taxon>
        <taxon>Clostridia</taxon>
        <taxon>Eubacteriales</taxon>
        <taxon>Symbiobacteriaceae</taxon>
        <taxon>Caldinitratiruptor</taxon>
    </lineage>
</organism>
<gene>
    <name evidence="3" type="ORF">caldi_09650</name>
</gene>
<keyword evidence="2" id="KW-1133">Transmembrane helix</keyword>
<evidence type="ECO:0000313" key="3">
    <source>
        <dbReference type="EMBL" id="BDG59875.1"/>
    </source>
</evidence>
<protein>
    <submittedName>
        <fullName evidence="3">Stage III sporulation protein AE</fullName>
    </submittedName>
</protein>
<keyword evidence="2" id="KW-0472">Membrane</keyword>
<feature type="transmembrane region" description="Helical" evidence="2">
    <location>
        <begin position="406"/>
        <end position="426"/>
    </location>
</feature>
<evidence type="ECO:0000313" key="4">
    <source>
        <dbReference type="Proteomes" id="UP001163687"/>
    </source>
</evidence>
<evidence type="ECO:0000256" key="2">
    <source>
        <dbReference type="SAM" id="Phobius"/>
    </source>
</evidence>
<dbReference type="KEGG" id="cmic:caldi_09650"/>
<feature type="transmembrane region" description="Helical" evidence="2">
    <location>
        <begin position="167"/>
        <end position="188"/>
    </location>
</feature>
<evidence type="ECO:0000256" key="1">
    <source>
        <dbReference type="SAM" id="MobiDB-lite"/>
    </source>
</evidence>
<feature type="transmembrane region" description="Helical" evidence="2">
    <location>
        <begin position="138"/>
        <end position="155"/>
    </location>
</feature>
<accession>A0AA35CM81</accession>
<feature type="region of interest" description="Disordered" evidence="1">
    <location>
        <begin position="34"/>
        <end position="64"/>
    </location>
</feature>
<sequence>MRPAAGEGEAVGWRARVLLSAGVVLASLAAGPRAAAAGSPPPGAAGPPGALAAPSASHAEATPDPRQLLQDQLEALDTAPLEGVLSEMNRAWAGYGPELSLEQVLDLYRGEGRRWDPVSILRGLAHYFLREVLGNSGLLLKLVVLSALAALLGHLQGAFAHEATSRIAHAVVYLALAGLALTGFGLAAEAARQVMSDLQGFLLALLPTLLVALGGLGGAATTALLQPALPVLTGGVIAITSTVVFPLIYLAAVLDIVSGLGEGLRLTHLASLLRQSALVVMGLALTVFLGVTGVKAVAGTVGDSLALRTAKYMSGALMPVVGKMFADAAELVWSSGLLLRNALGLLGLAGIFFITAFPCLKILSLILVYRGAAALVQPLGPTGVASLLHTMAGALTLMFVSASLVGLMFFLGVGVLLGAANAAAMLR</sequence>
<keyword evidence="2" id="KW-0812">Transmembrane</keyword>
<dbReference type="InterPro" id="IPR014194">
    <property type="entry name" value="Spore_III_AE"/>
</dbReference>
<keyword evidence="4" id="KW-1185">Reference proteome</keyword>
<feature type="transmembrane region" description="Helical" evidence="2">
    <location>
        <begin position="342"/>
        <end position="367"/>
    </location>
</feature>
<dbReference type="Proteomes" id="UP001163687">
    <property type="component" value="Chromosome"/>
</dbReference>
<feature type="transmembrane region" description="Helical" evidence="2">
    <location>
        <begin position="200"/>
        <end position="225"/>
    </location>
</feature>
<feature type="transmembrane region" description="Helical" evidence="2">
    <location>
        <begin position="278"/>
        <end position="298"/>
    </location>
</feature>
<name>A0AA35CM81_9FIRM</name>
<proteinExistence type="predicted"/>
<dbReference type="NCBIfam" id="TIGR02829">
    <property type="entry name" value="spore_III_AE"/>
    <property type="match status" value="1"/>
</dbReference>